<reference evidence="1 2" key="1">
    <citation type="submission" date="2018-01" db="EMBL/GenBank/DDBJ databases">
        <title>G. obscuriglobus.</title>
        <authorList>
            <person name="Franke J."/>
            <person name="Blomberg W."/>
            <person name="Selmecki A."/>
        </authorList>
    </citation>
    <scope>NUCLEOTIDE SEQUENCE [LARGE SCALE GENOMIC DNA]</scope>
    <source>
        <strain evidence="1 2">DSM 5831</strain>
    </source>
</reference>
<name>A0A2Z3H948_9BACT</name>
<accession>A0A2Z3H948</accession>
<dbReference type="Proteomes" id="UP000245802">
    <property type="component" value="Chromosome"/>
</dbReference>
<keyword evidence="2" id="KW-1185">Reference proteome</keyword>
<evidence type="ECO:0008006" key="3">
    <source>
        <dbReference type="Google" id="ProtNLM"/>
    </source>
</evidence>
<dbReference type="AlphaFoldDB" id="A0A2Z3H948"/>
<dbReference type="EMBL" id="CP025958">
    <property type="protein sequence ID" value="AWM40962.1"/>
    <property type="molecule type" value="Genomic_DNA"/>
</dbReference>
<gene>
    <name evidence="1" type="ORF">C1280_30925</name>
</gene>
<organism evidence="1 2">
    <name type="scientific">Gemmata obscuriglobus</name>
    <dbReference type="NCBI Taxonomy" id="114"/>
    <lineage>
        <taxon>Bacteria</taxon>
        <taxon>Pseudomonadati</taxon>
        <taxon>Planctomycetota</taxon>
        <taxon>Planctomycetia</taxon>
        <taxon>Gemmatales</taxon>
        <taxon>Gemmataceae</taxon>
        <taxon>Gemmata</taxon>
    </lineage>
</organism>
<sequence length="62" mass="6217">MAADGKVYVLNETGSCAVPDAKADGFEGLATNDLPGEALGTPAIAGGRIFIRTDKALAPIGK</sequence>
<evidence type="ECO:0000313" key="2">
    <source>
        <dbReference type="Proteomes" id="UP000245802"/>
    </source>
</evidence>
<protein>
    <recommendedName>
        <fullName evidence="3">Pyrrolo-quinoline quinone</fullName>
    </recommendedName>
</protein>
<evidence type="ECO:0000313" key="1">
    <source>
        <dbReference type="EMBL" id="AWM40962.1"/>
    </source>
</evidence>
<dbReference type="KEGG" id="gog:C1280_30925"/>
<proteinExistence type="predicted"/>
<dbReference type="RefSeq" id="WP_010042458.1">
    <property type="nucleotide sequence ID" value="NZ_CP025958.1"/>
</dbReference>